<dbReference type="OrthoDB" id="6052799at2759"/>
<evidence type="ECO:0000313" key="3">
    <source>
        <dbReference type="EMBL" id="CAC5381625.1"/>
    </source>
</evidence>
<reference evidence="3 4" key="1">
    <citation type="submission" date="2020-06" db="EMBL/GenBank/DDBJ databases">
        <authorList>
            <person name="Li R."/>
            <person name="Bekaert M."/>
        </authorList>
    </citation>
    <scope>NUCLEOTIDE SEQUENCE [LARGE SCALE GENOMIC DNA]</scope>
    <source>
        <strain evidence="4">wild</strain>
    </source>
</reference>
<evidence type="ECO:0000256" key="2">
    <source>
        <dbReference type="ARBA" id="ARBA00022737"/>
    </source>
</evidence>
<dbReference type="InterPro" id="IPR011043">
    <property type="entry name" value="Gal_Oxase/kelch_b-propeller"/>
</dbReference>
<dbReference type="PANTHER" id="PTHR45632">
    <property type="entry name" value="LD33804P"/>
    <property type="match status" value="1"/>
</dbReference>
<dbReference type="PANTHER" id="PTHR45632:SF3">
    <property type="entry name" value="KELCH-LIKE PROTEIN 32"/>
    <property type="match status" value="1"/>
</dbReference>
<dbReference type="Pfam" id="PF24681">
    <property type="entry name" value="Kelch_KLHDC2_KLHL20_DRC7"/>
    <property type="match status" value="1"/>
</dbReference>
<dbReference type="SMART" id="SM00612">
    <property type="entry name" value="Kelch"/>
    <property type="match status" value="3"/>
</dbReference>
<dbReference type="SUPFAM" id="SSF50965">
    <property type="entry name" value="Galactose oxidase, central domain"/>
    <property type="match status" value="1"/>
</dbReference>
<dbReference type="Pfam" id="PF01344">
    <property type="entry name" value="Kelch_1"/>
    <property type="match status" value="1"/>
</dbReference>
<dbReference type="InterPro" id="IPR015915">
    <property type="entry name" value="Kelch-typ_b-propeller"/>
</dbReference>
<evidence type="ECO:0000313" key="4">
    <source>
        <dbReference type="Proteomes" id="UP000507470"/>
    </source>
</evidence>
<organism evidence="3 4">
    <name type="scientific">Mytilus coruscus</name>
    <name type="common">Sea mussel</name>
    <dbReference type="NCBI Taxonomy" id="42192"/>
    <lineage>
        <taxon>Eukaryota</taxon>
        <taxon>Metazoa</taxon>
        <taxon>Spiralia</taxon>
        <taxon>Lophotrochozoa</taxon>
        <taxon>Mollusca</taxon>
        <taxon>Bivalvia</taxon>
        <taxon>Autobranchia</taxon>
        <taxon>Pteriomorphia</taxon>
        <taxon>Mytilida</taxon>
        <taxon>Mytiloidea</taxon>
        <taxon>Mytilidae</taxon>
        <taxon>Mytilinae</taxon>
        <taxon>Mytilus</taxon>
    </lineage>
</organism>
<protein>
    <submittedName>
        <fullName evidence="3">KLHL9_13</fullName>
    </submittedName>
</protein>
<dbReference type="AlphaFoldDB" id="A0A6J8BCH2"/>
<dbReference type="InterPro" id="IPR006652">
    <property type="entry name" value="Kelch_1"/>
</dbReference>
<keyword evidence="4" id="KW-1185">Reference proteome</keyword>
<accession>A0A6J8BCH2</accession>
<dbReference type="Gene3D" id="2.120.10.80">
    <property type="entry name" value="Kelch-type beta propeller"/>
    <property type="match status" value="2"/>
</dbReference>
<proteinExistence type="predicted"/>
<dbReference type="Proteomes" id="UP000507470">
    <property type="component" value="Unassembled WGS sequence"/>
</dbReference>
<dbReference type="SUPFAM" id="SSF117281">
    <property type="entry name" value="Kelch motif"/>
    <property type="match status" value="1"/>
</dbReference>
<name>A0A6J8BCH2_MYTCO</name>
<dbReference type="EMBL" id="CACVKT020003076">
    <property type="protein sequence ID" value="CAC5381625.1"/>
    <property type="molecule type" value="Genomic_DNA"/>
</dbReference>
<sequence>MNGFITKNPIYQQRLYIINRSGSGDASFLLLTPDRSEIKNYQIKTDHWSASTGISNFGVAVHKNFLYIIGGFDINKAVAIRKVSRYDPLSGVWVDRTPLVAARQKFTVSVFENKIFVIGGEGDDGKVLSSSEIYKPEEDIWEEGPKLISPRSNLCSVVYQNEIYCAGGCYGGKCHKSFWVFEKNKWKELDRDYPQRLPHSLDRFCFVSHGRNLYFIGGVSSKMEKASSKYRFMTERRMHSYTTSVSALSRTEHGTDIVGEMISPWHNQLPAMTYGRHSAGAIVIGDRIYVFGGSLMETGQAVRIVEYYSISRGQWQEDFRFRKGDVSNVTCAILEVPTKLEEENLNEKLRWVMW</sequence>
<evidence type="ECO:0000256" key="1">
    <source>
        <dbReference type="ARBA" id="ARBA00022441"/>
    </source>
</evidence>
<keyword evidence="1" id="KW-0880">Kelch repeat</keyword>
<gene>
    <name evidence="3" type="ORF">MCOR_17473</name>
</gene>
<keyword evidence="2" id="KW-0677">Repeat</keyword>